<proteinExistence type="predicted"/>
<dbReference type="Proteomes" id="UP000031978">
    <property type="component" value="Unassembled WGS sequence"/>
</dbReference>
<dbReference type="Gene3D" id="3.40.50.300">
    <property type="entry name" value="P-loop containing nucleotide triphosphate hydrolases"/>
    <property type="match status" value="1"/>
</dbReference>
<protein>
    <recommendedName>
        <fullName evidence="4">ABC transporter domain-containing protein</fullName>
    </recommendedName>
</protein>
<name>A0AB34R1B7_BACPU</name>
<keyword evidence="2" id="KW-0547">Nucleotide-binding</keyword>
<evidence type="ECO:0000313" key="5">
    <source>
        <dbReference type="EMBL" id="KIL25628.1"/>
    </source>
</evidence>
<sequence length="256" mass="29641">MMLSLQLQEKTYSRTFSLRNIQMNVEKGQTMLLLGHNGAGKTTMIQAMFGLTPFTGYVSLHGEQLNLQSSAHISLLKKHVSYISDDHALFDYLTPREYFQLLQLPHEQDATREETFTDLFELSPYMDQPIAQLSHGNQKKTQIISQLLRPCDYYVFDEPTNGLDPDMMIILKKVLMKLRDQGAGILISTHHLSFGDTLYDHLMILRNGDVKLNMSRQETNETFPHQALEEIYKEVNRDYYMQVERLLNDLDTTRSS</sequence>
<accession>A0AB34R1B7</accession>
<dbReference type="SUPFAM" id="SSF52540">
    <property type="entry name" value="P-loop containing nucleoside triphosphate hydrolases"/>
    <property type="match status" value="1"/>
</dbReference>
<gene>
    <name evidence="5" type="ORF">B4127_3482</name>
</gene>
<reference evidence="5 6" key="1">
    <citation type="submission" date="2014-12" db="EMBL/GenBank/DDBJ databases">
        <title>Draft Genome Sequences of Five Spore-Forming Food Isolates of Bacillus pumilus.</title>
        <authorList>
            <person name="de Jong A."/>
            <person name="van Heel A.J."/>
            <person name="Montalban-Lopez M."/>
            <person name="Krawczyk A.O."/>
            <person name="Berendsen E.M."/>
            <person name="Wells-Bennik M."/>
            <person name="Kuipers O.P."/>
        </authorList>
    </citation>
    <scope>NUCLEOTIDE SEQUENCE [LARGE SCALE GENOMIC DNA]</scope>
    <source>
        <strain evidence="5 6">B4127</strain>
    </source>
</reference>
<dbReference type="PROSITE" id="PS50893">
    <property type="entry name" value="ABC_TRANSPORTER_2"/>
    <property type="match status" value="1"/>
</dbReference>
<dbReference type="CDD" id="cd03230">
    <property type="entry name" value="ABC_DR_subfamily_A"/>
    <property type="match status" value="1"/>
</dbReference>
<comment type="caution">
    <text evidence="5">The sequence shown here is derived from an EMBL/GenBank/DDBJ whole genome shotgun (WGS) entry which is preliminary data.</text>
</comment>
<dbReference type="InterPro" id="IPR003593">
    <property type="entry name" value="AAA+_ATPase"/>
</dbReference>
<dbReference type="InterPro" id="IPR027417">
    <property type="entry name" value="P-loop_NTPase"/>
</dbReference>
<keyword evidence="1" id="KW-0813">Transport</keyword>
<dbReference type="PANTHER" id="PTHR42939">
    <property type="entry name" value="ABC TRANSPORTER ATP-BINDING PROTEIN ALBC-RELATED"/>
    <property type="match status" value="1"/>
</dbReference>
<feature type="domain" description="ABC transporter" evidence="4">
    <location>
        <begin position="3"/>
        <end position="232"/>
    </location>
</feature>
<evidence type="ECO:0000256" key="3">
    <source>
        <dbReference type="ARBA" id="ARBA00022840"/>
    </source>
</evidence>
<evidence type="ECO:0000256" key="2">
    <source>
        <dbReference type="ARBA" id="ARBA00022741"/>
    </source>
</evidence>
<dbReference type="AlphaFoldDB" id="A0AB34R1B7"/>
<dbReference type="EMBL" id="JXCL01000002">
    <property type="protein sequence ID" value="KIL25628.1"/>
    <property type="molecule type" value="Genomic_DNA"/>
</dbReference>
<evidence type="ECO:0000259" key="4">
    <source>
        <dbReference type="PROSITE" id="PS50893"/>
    </source>
</evidence>
<keyword evidence="3" id="KW-0067">ATP-binding</keyword>
<dbReference type="InterPro" id="IPR003439">
    <property type="entry name" value="ABC_transporter-like_ATP-bd"/>
</dbReference>
<evidence type="ECO:0000313" key="6">
    <source>
        <dbReference type="Proteomes" id="UP000031978"/>
    </source>
</evidence>
<dbReference type="Pfam" id="PF00005">
    <property type="entry name" value="ABC_tran"/>
    <property type="match status" value="1"/>
</dbReference>
<dbReference type="InterPro" id="IPR051782">
    <property type="entry name" value="ABC_Transporter_VariousFunc"/>
</dbReference>
<dbReference type="PANTHER" id="PTHR42939:SF1">
    <property type="entry name" value="ABC TRANSPORTER ATP-BINDING PROTEIN ALBC-RELATED"/>
    <property type="match status" value="1"/>
</dbReference>
<dbReference type="GO" id="GO:0005524">
    <property type="term" value="F:ATP binding"/>
    <property type="evidence" value="ECO:0007669"/>
    <property type="project" value="UniProtKB-KW"/>
</dbReference>
<dbReference type="SMART" id="SM00382">
    <property type="entry name" value="AAA"/>
    <property type="match status" value="1"/>
</dbReference>
<organism evidence="5 6">
    <name type="scientific">Bacillus pumilus</name>
    <name type="common">Bacillus mesentericus</name>
    <dbReference type="NCBI Taxonomy" id="1408"/>
    <lineage>
        <taxon>Bacteria</taxon>
        <taxon>Bacillati</taxon>
        <taxon>Bacillota</taxon>
        <taxon>Bacilli</taxon>
        <taxon>Bacillales</taxon>
        <taxon>Bacillaceae</taxon>
        <taxon>Bacillus</taxon>
    </lineage>
</organism>
<evidence type="ECO:0000256" key="1">
    <source>
        <dbReference type="ARBA" id="ARBA00022448"/>
    </source>
</evidence>
<dbReference type="GO" id="GO:0016887">
    <property type="term" value="F:ATP hydrolysis activity"/>
    <property type="evidence" value="ECO:0007669"/>
    <property type="project" value="InterPro"/>
</dbReference>